<dbReference type="WBParaSite" id="PEQ_0001264701-mRNA-1">
    <property type="protein sequence ID" value="PEQ_0001264701-mRNA-1"/>
    <property type="gene ID" value="PEQ_0001264701"/>
</dbReference>
<protein>
    <submittedName>
        <fullName evidence="3">Uncharacterized protein</fullName>
    </submittedName>
</protein>
<organism evidence="2 3">
    <name type="scientific">Parascaris equorum</name>
    <name type="common">Equine roundworm</name>
    <dbReference type="NCBI Taxonomy" id="6256"/>
    <lineage>
        <taxon>Eukaryota</taxon>
        <taxon>Metazoa</taxon>
        <taxon>Ecdysozoa</taxon>
        <taxon>Nematoda</taxon>
        <taxon>Chromadorea</taxon>
        <taxon>Rhabditida</taxon>
        <taxon>Spirurina</taxon>
        <taxon>Ascaridomorpha</taxon>
        <taxon>Ascaridoidea</taxon>
        <taxon>Ascarididae</taxon>
        <taxon>Parascaris</taxon>
    </lineage>
</organism>
<dbReference type="AlphaFoldDB" id="A0A914S2U8"/>
<keyword evidence="2" id="KW-1185">Reference proteome</keyword>
<reference evidence="3" key="1">
    <citation type="submission" date="2022-11" db="UniProtKB">
        <authorList>
            <consortium name="WormBaseParasite"/>
        </authorList>
    </citation>
    <scope>IDENTIFICATION</scope>
</reference>
<dbReference type="Proteomes" id="UP000887564">
    <property type="component" value="Unplaced"/>
</dbReference>
<proteinExistence type="predicted"/>
<sequence length="80" mass="9174">MSNNTWDNSRNLQGSCAIYDPVALRIRTHVMYVAIRSSAVLIDLYVVYHASNINILEEEEEPDNVERRESLTLEPLPNTL</sequence>
<accession>A0A914S2U8</accession>
<name>A0A914S2U8_PAREQ</name>
<evidence type="ECO:0000256" key="1">
    <source>
        <dbReference type="SAM" id="MobiDB-lite"/>
    </source>
</evidence>
<feature type="region of interest" description="Disordered" evidence="1">
    <location>
        <begin position="59"/>
        <end position="80"/>
    </location>
</feature>
<evidence type="ECO:0000313" key="3">
    <source>
        <dbReference type="WBParaSite" id="PEQ_0001264701-mRNA-1"/>
    </source>
</evidence>
<evidence type="ECO:0000313" key="2">
    <source>
        <dbReference type="Proteomes" id="UP000887564"/>
    </source>
</evidence>